<organism evidence="6 7">
    <name type="scientific">Hydrogenophaga luteola</name>
    <dbReference type="NCBI Taxonomy" id="1591122"/>
    <lineage>
        <taxon>Bacteria</taxon>
        <taxon>Pseudomonadati</taxon>
        <taxon>Pseudomonadota</taxon>
        <taxon>Betaproteobacteria</taxon>
        <taxon>Burkholderiales</taxon>
        <taxon>Comamonadaceae</taxon>
        <taxon>Hydrogenophaga</taxon>
    </lineage>
</organism>
<keyword evidence="7" id="KW-1185">Reference proteome</keyword>
<dbReference type="InterPro" id="IPR000627">
    <property type="entry name" value="Intradiol_dOase_C"/>
</dbReference>
<dbReference type="PANTHER" id="PTHR33711:SF9">
    <property type="entry name" value="PROTOCATECHUATE 3,4-DIOXYGENASE ALPHA CHAIN"/>
    <property type="match status" value="1"/>
</dbReference>
<keyword evidence="4" id="KW-0732">Signal</keyword>
<dbReference type="InterPro" id="IPR039387">
    <property type="entry name" value="3_4-PCD"/>
</dbReference>
<feature type="chain" id="PRO_5046949247" evidence="4">
    <location>
        <begin position="35"/>
        <end position="213"/>
    </location>
</feature>
<dbReference type="SUPFAM" id="SSF49482">
    <property type="entry name" value="Aromatic compound dioxygenase"/>
    <property type="match status" value="1"/>
</dbReference>
<evidence type="ECO:0000256" key="1">
    <source>
        <dbReference type="ARBA" id="ARBA00007825"/>
    </source>
</evidence>
<dbReference type="GO" id="GO:0051213">
    <property type="term" value="F:dioxygenase activity"/>
    <property type="evidence" value="ECO:0007669"/>
    <property type="project" value="UniProtKB-KW"/>
</dbReference>
<evidence type="ECO:0000256" key="3">
    <source>
        <dbReference type="ARBA" id="ARBA00023002"/>
    </source>
</evidence>
<comment type="caution">
    <text evidence="6">The sequence shown here is derived from an EMBL/GenBank/DDBJ whole genome shotgun (WGS) entry which is preliminary data.</text>
</comment>
<dbReference type="PROSITE" id="PS51318">
    <property type="entry name" value="TAT"/>
    <property type="match status" value="1"/>
</dbReference>
<dbReference type="PROSITE" id="PS00083">
    <property type="entry name" value="INTRADIOL_DIOXYGENAS"/>
    <property type="match status" value="1"/>
</dbReference>
<dbReference type="InterPro" id="IPR050770">
    <property type="entry name" value="Intradiol_RC_Dioxygenase"/>
</dbReference>
<feature type="domain" description="Intradiol ring-cleavage dioxygenases" evidence="5">
    <location>
        <begin position="79"/>
        <end position="107"/>
    </location>
</feature>
<name>A0ABV7W6Q4_9BURK</name>
<dbReference type="Proteomes" id="UP001595729">
    <property type="component" value="Unassembled WGS sequence"/>
</dbReference>
<dbReference type="Pfam" id="PF00775">
    <property type="entry name" value="Dioxygenase_C"/>
    <property type="match status" value="1"/>
</dbReference>
<protein>
    <submittedName>
        <fullName evidence="6">Intradiol ring-cleavage dioxygenase</fullName>
    </submittedName>
</protein>
<dbReference type="RefSeq" id="WP_382174655.1">
    <property type="nucleotide sequence ID" value="NZ_JBHRXX010000005.1"/>
</dbReference>
<feature type="signal peptide" evidence="4">
    <location>
        <begin position="1"/>
        <end position="34"/>
    </location>
</feature>
<comment type="similarity">
    <text evidence="1">Belongs to the intradiol ring-cleavage dioxygenase family.</text>
</comment>
<gene>
    <name evidence="6" type="ORF">ACFOPI_13640</name>
</gene>
<proteinExistence type="inferred from homology"/>
<accession>A0ABV7W6Q4</accession>
<dbReference type="PANTHER" id="PTHR33711">
    <property type="entry name" value="DIOXYGENASE, PUTATIVE (AFU_ORTHOLOGUE AFUA_2G02910)-RELATED"/>
    <property type="match status" value="1"/>
</dbReference>
<dbReference type="InterPro" id="IPR015889">
    <property type="entry name" value="Intradiol_dOase_core"/>
</dbReference>
<evidence type="ECO:0000313" key="6">
    <source>
        <dbReference type="EMBL" id="MFC3684642.1"/>
    </source>
</evidence>
<keyword evidence="2 6" id="KW-0223">Dioxygenase</keyword>
<dbReference type="Gene3D" id="2.60.130.10">
    <property type="entry name" value="Aromatic compound dioxygenase"/>
    <property type="match status" value="1"/>
</dbReference>
<keyword evidence="3" id="KW-0560">Oxidoreductase</keyword>
<dbReference type="EMBL" id="JBHRXX010000005">
    <property type="protein sequence ID" value="MFC3684642.1"/>
    <property type="molecule type" value="Genomic_DNA"/>
</dbReference>
<reference evidence="7" key="1">
    <citation type="journal article" date="2019" name="Int. J. Syst. Evol. Microbiol.">
        <title>The Global Catalogue of Microorganisms (GCM) 10K type strain sequencing project: providing services to taxonomists for standard genome sequencing and annotation.</title>
        <authorList>
            <consortium name="The Broad Institute Genomics Platform"/>
            <consortium name="The Broad Institute Genome Sequencing Center for Infectious Disease"/>
            <person name="Wu L."/>
            <person name="Ma J."/>
        </authorList>
    </citation>
    <scope>NUCLEOTIDE SEQUENCE [LARGE SCALE GENOMIC DNA]</scope>
    <source>
        <strain evidence="7">KCTC 42501</strain>
    </source>
</reference>
<dbReference type="InterPro" id="IPR006311">
    <property type="entry name" value="TAT_signal"/>
</dbReference>
<evidence type="ECO:0000256" key="2">
    <source>
        <dbReference type="ARBA" id="ARBA00022964"/>
    </source>
</evidence>
<sequence length="213" mass="22700">MPTSPLSARRTLLKGGASLIAATAAPGWLTPALAQGKTLRPTPGQTEGPYYPVAFPADTDFDLLRTGTAAYGKGQPAWVSGTVTDTRGAPLAGGVIEIWQCDQDGHYHHPGDGGRADPAFQGFGKVTLGKDGGYRFRTLKPAPYSGRTPHIHVKVKLDGQELLTTQFYVQGDPGNARDFLWRRLGEEGQAALTRPFVNSPDGLKAEYAVVVQA</sequence>
<evidence type="ECO:0000259" key="5">
    <source>
        <dbReference type="PROSITE" id="PS00083"/>
    </source>
</evidence>
<evidence type="ECO:0000256" key="4">
    <source>
        <dbReference type="SAM" id="SignalP"/>
    </source>
</evidence>
<evidence type="ECO:0000313" key="7">
    <source>
        <dbReference type="Proteomes" id="UP001595729"/>
    </source>
</evidence>
<dbReference type="CDD" id="cd03459">
    <property type="entry name" value="3_4-PCD"/>
    <property type="match status" value="1"/>
</dbReference>